<dbReference type="InterPro" id="IPR000182">
    <property type="entry name" value="GNAT_dom"/>
</dbReference>
<evidence type="ECO:0000313" key="5">
    <source>
        <dbReference type="Proteomes" id="UP000292554"/>
    </source>
</evidence>
<dbReference type="Gene3D" id="3.40.630.30">
    <property type="match status" value="1"/>
</dbReference>
<dbReference type="PANTHER" id="PTHR10545:SF29">
    <property type="entry name" value="GH14572P-RELATED"/>
    <property type="match status" value="1"/>
</dbReference>
<feature type="domain" description="N-acetyltransferase" evidence="3">
    <location>
        <begin position="7"/>
        <end position="154"/>
    </location>
</feature>
<dbReference type="CDD" id="cd04301">
    <property type="entry name" value="NAT_SF"/>
    <property type="match status" value="1"/>
</dbReference>
<reference evidence="4 5" key="1">
    <citation type="submission" date="2019-02" db="EMBL/GenBank/DDBJ databases">
        <title>Corallincola luteus sp. nov., a marine bacterium isolated from surface sediment of Bohai Sea in China.</title>
        <authorList>
            <person name="Ren Q."/>
        </authorList>
    </citation>
    <scope>NUCLEOTIDE SEQUENCE [LARGE SCALE GENOMIC DNA]</scope>
    <source>
        <strain evidence="4 5">DASS28</strain>
    </source>
</reference>
<dbReference type="SUPFAM" id="SSF55729">
    <property type="entry name" value="Acyl-CoA N-acyltransferases (Nat)"/>
    <property type="match status" value="1"/>
</dbReference>
<evidence type="ECO:0000256" key="2">
    <source>
        <dbReference type="ARBA" id="ARBA00023315"/>
    </source>
</evidence>
<dbReference type="Proteomes" id="UP000292554">
    <property type="component" value="Unassembled WGS sequence"/>
</dbReference>
<sequence length="154" mass="17237">MSAEEFVGYREYSNNFRGSELAAAYGHSQSDAISLANEELDECLPDGLSTEGNHLMCIEHNGAGVIGYLWYVFNSGENSAFIYDFQVIEQFRGKGYGRKIFAKLEQTLRSEGVEQIELLVAYENKQAANLYAELGFKPTGVNMVKCTKTNNTRH</sequence>
<proteinExistence type="predicted"/>
<gene>
    <name evidence="4" type="ORF">EZV61_18170</name>
</gene>
<name>A0ABY2AFY3_9GAMM</name>
<organism evidence="4 5">
    <name type="scientific">Corallincola luteus</name>
    <dbReference type="NCBI Taxonomy" id="1775177"/>
    <lineage>
        <taxon>Bacteria</taxon>
        <taxon>Pseudomonadati</taxon>
        <taxon>Pseudomonadota</taxon>
        <taxon>Gammaproteobacteria</taxon>
        <taxon>Alteromonadales</taxon>
        <taxon>Psychromonadaceae</taxon>
        <taxon>Corallincola</taxon>
    </lineage>
</organism>
<evidence type="ECO:0000256" key="1">
    <source>
        <dbReference type="ARBA" id="ARBA00022679"/>
    </source>
</evidence>
<accession>A0ABY2AFY3</accession>
<keyword evidence="5" id="KW-1185">Reference proteome</keyword>
<keyword evidence="1" id="KW-0808">Transferase</keyword>
<dbReference type="PROSITE" id="PS51186">
    <property type="entry name" value="GNAT"/>
    <property type="match status" value="1"/>
</dbReference>
<dbReference type="PANTHER" id="PTHR10545">
    <property type="entry name" value="DIAMINE N-ACETYLTRANSFERASE"/>
    <property type="match status" value="1"/>
</dbReference>
<evidence type="ECO:0000313" key="4">
    <source>
        <dbReference type="EMBL" id="TCI01369.1"/>
    </source>
</evidence>
<evidence type="ECO:0000259" key="3">
    <source>
        <dbReference type="PROSITE" id="PS51186"/>
    </source>
</evidence>
<dbReference type="InterPro" id="IPR016181">
    <property type="entry name" value="Acyl_CoA_acyltransferase"/>
</dbReference>
<dbReference type="InterPro" id="IPR051016">
    <property type="entry name" value="Diverse_Substrate_AcTransf"/>
</dbReference>
<comment type="caution">
    <text evidence="4">The sequence shown here is derived from an EMBL/GenBank/DDBJ whole genome shotgun (WGS) entry which is preliminary data.</text>
</comment>
<dbReference type="EMBL" id="SJXE01000014">
    <property type="protein sequence ID" value="TCI01369.1"/>
    <property type="molecule type" value="Genomic_DNA"/>
</dbReference>
<keyword evidence="2" id="KW-0012">Acyltransferase</keyword>
<protein>
    <submittedName>
        <fullName evidence="4">GNAT family N-acetyltransferase</fullName>
    </submittedName>
</protein>
<dbReference type="Pfam" id="PF00583">
    <property type="entry name" value="Acetyltransf_1"/>
    <property type="match status" value="1"/>
</dbReference>